<keyword evidence="2" id="KW-0812">Transmembrane</keyword>
<sequence>MKKKKKKKNMKRKTRPYPIMGSNFDNVMGCEDTGQEGLSLSSIMVSPMPFNGLGLNFFEQRRAQISSNAVFGVLFMMVATCTATVPGDWKSSCRTDKDQCFLLNVEDLFFFYI</sequence>
<dbReference type="EMBL" id="KK914782">
    <property type="protein sequence ID" value="KDP28597.1"/>
    <property type="molecule type" value="Genomic_DNA"/>
</dbReference>
<keyword evidence="2" id="KW-0472">Membrane</keyword>
<evidence type="ECO:0000313" key="3">
    <source>
        <dbReference type="EMBL" id="KDP28597.1"/>
    </source>
</evidence>
<evidence type="ECO:0000256" key="2">
    <source>
        <dbReference type="SAM" id="Phobius"/>
    </source>
</evidence>
<dbReference type="AlphaFoldDB" id="A0A067JXH5"/>
<reference evidence="3 4" key="1">
    <citation type="journal article" date="2014" name="PLoS ONE">
        <title>Global Analysis of Gene Expression Profiles in Physic Nut (Jatropha curcas L.) Seedlings Exposed to Salt Stress.</title>
        <authorList>
            <person name="Zhang L."/>
            <person name="Zhang C."/>
            <person name="Wu P."/>
            <person name="Chen Y."/>
            <person name="Li M."/>
            <person name="Jiang H."/>
            <person name="Wu G."/>
        </authorList>
    </citation>
    <scope>NUCLEOTIDE SEQUENCE [LARGE SCALE GENOMIC DNA]</scope>
    <source>
        <strain evidence="4">cv. GZQX0401</strain>
        <tissue evidence="3">Young leaves</tissue>
    </source>
</reference>
<gene>
    <name evidence="3" type="ORF">JCGZ_14368</name>
</gene>
<dbReference type="Proteomes" id="UP000027138">
    <property type="component" value="Unassembled WGS sequence"/>
</dbReference>
<feature type="transmembrane region" description="Helical" evidence="2">
    <location>
        <begin position="69"/>
        <end position="89"/>
    </location>
</feature>
<organism evidence="3 4">
    <name type="scientific">Jatropha curcas</name>
    <name type="common">Barbados nut</name>
    <dbReference type="NCBI Taxonomy" id="180498"/>
    <lineage>
        <taxon>Eukaryota</taxon>
        <taxon>Viridiplantae</taxon>
        <taxon>Streptophyta</taxon>
        <taxon>Embryophyta</taxon>
        <taxon>Tracheophyta</taxon>
        <taxon>Spermatophyta</taxon>
        <taxon>Magnoliopsida</taxon>
        <taxon>eudicotyledons</taxon>
        <taxon>Gunneridae</taxon>
        <taxon>Pentapetalae</taxon>
        <taxon>rosids</taxon>
        <taxon>fabids</taxon>
        <taxon>Malpighiales</taxon>
        <taxon>Euphorbiaceae</taxon>
        <taxon>Crotonoideae</taxon>
        <taxon>Jatropheae</taxon>
        <taxon>Jatropha</taxon>
    </lineage>
</organism>
<proteinExistence type="predicted"/>
<keyword evidence="4" id="KW-1185">Reference proteome</keyword>
<feature type="region of interest" description="Disordered" evidence="1">
    <location>
        <begin position="1"/>
        <end position="20"/>
    </location>
</feature>
<name>A0A067JXH5_JATCU</name>
<evidence type="ECO:0000256" key="1">
    <source>
        <dbReference type="SAM" id="MobiDB-lite"/>
    </source>
</evidence>
<accession>A0A067JXH5</accession>
<protein>
    <submittedName>
        <fullName evidence="3">Uncharacterized protein</fullName>
    </submittedName>
</protein>
<evidence type="ECO:0000313" key="4">
    <source>
        <dbReference type="Proteomes" id="UP000027138"/>
    </source>
</evidence>
<feature type="compositionally biased region" description="Basic residues" evidence="1">
    <location>
        <begin position="1"/>
        <end position="15"/>
    </location>
</feature>
<keyword evidence="2" id="KW-1133">Transmembrane helix</keyword>